<name>A0A0F4YH65_RASE3</name>
<protein>
    <submittedName>
        <fullName evidence="2">Uncharacterized protein</fullName>
    </submittedName>
</protein>
<feature type="transmembrane region" description="Helical" evidence="1">
    <location>
        <begin position="12"/>
        <end position="28"/>
    </location>
</feature>
<reference evidence="2 3" key="1">
    <citation type="submission" date="2015-04" db="EMBL/GenBank/DDBJ databases">
        <authorList>
            <person name="Heijne W.H."/>
            <person name="Fedorova N.D."/>
            <person name="Nierman W.C."/>
            <person name="Vollebregt A.W."/>
            <person name="Zhao Z."/>
            <person name="Wu L."/>
            <person name="Kumar M."/>
            <person name="Stam H."/>
            <person name="van den Berg M.A."/>
            <person name="Pel H.J."/>
        </authorList>
    </citation>
    <scope>NUCLEOTIDE SEQUENCE [LARGE SCALE GENOMIC DNA]</scope>
    <source>
        <strain evidence="2 3">CBS 393.64</strain>
    </source>
</reference>
<organism evidence="2 3">
    <name type="scientific">Rasamsonia emersonii (strain ATCC 16479 / CBS 393.64 / IMI 116815)</name>
    <dbReference type="NCBI Taxonomy" id="1408163"/>
    <lineage>
        <taxon>Eukaryota</taxon>
        <taxon>Fungi</taxon>
        <taxon>Dikarya</taxon>
        <taxon>Ascomycota</taxon>
        <taxon>Pezizomycotina</taxon>
        <taxon>Eurotiomycetes</taxon>
        <taxon>Eurotiomycetidae</taxon>
        <taxon>Eurotiales</taxon>
        <taxon>Trichocomaceae</taxon>
        <taxon>Rasamsonia</taxon>
    </lineage>
</organism>
<keyword evidence="3" id="KW-1185">Reference proteome</keyword>
<feature type="non-terminal residue" evidence="2">
    <location>
        <position position="1"/>
    </location>
</feature>
<evidence type="ECO:0000313" key="3">
    <source>
        <dbReference type="Proteomes" id="UP000053958"/>
    </source>
</evidence>
<comment type="caution">
    <text evidence="2">The sequence shown here is derived from an EMBL/GenBank/DDBJ whole genome shotgun (WGS) entry which is preliminary data.</text>
</comment>
<accession>A0A0F4YH65</accession>
<evidence type="ECO:0000256" key="1">
    <source>
        <dbReference type="SAM" id="Phobius"/>
    </source>
</evidence>
<dbReference type="EMBL" id="LASV01000651">
    <property type="protein sequence ID" value="KKA17450.1"/>
    <property type="molecule type" value="Genomic_DNA"/>
</dbReference>
<keyword evidence="1" id="KW-1133">Transmembrane helix</keyword>
<dbReference type="GeneID" id="25320872"/>
<keyword evidence="1" id="KW-0472">Membrane</keyword>
<dbReference type="Proteomes" id="UP000053958">
    <property type="component" value="Unassembled WGS sequence"/>
</dbReference>
<dbReference type="AlphaFoldDB" id="A0A0F4YH65"/>
<dbReference type="RefSeq" id="XP_013324062.1">
    <property type="nucleotide sequence ID" value="XM_013468608.1"/>
</dbReference>
<evidence type="ECO:0000313" key="2">
    <source>
        <dbReference type="EMBL" id="KKA17450.1"/>
    </source>
</evidence>
<sequence length="107" mass="12369">CQYYYVTSCNRILYILLLLCHLVCIWPSPSWLTWVVWVGCVGLGWDFLSNLIKLSVKATSLGNMDSYDKLNSIMHCTCMYMYMDRDSALPVFDSACNAIHMVGRYYV</sequence>
<keyword evidence="1" id="KW-0812">Transmembrane</keyword>
<proteinExistence type="predicted"/>
<gene>
    <name evidence="2" type="ORF">T310_8659</name>
</gene>